<gene>
    <name evidence="2" type="ORF">BD809_10847</name>
</gene>
<dbReference type="SUPFAM" id="SSF55729">
    <property type="entry name" value="Acyl-CoA N-acyltransferases (Nat)"/>
    <property type="match status" value="1"/>
</dbReference>
<dbReference type="InterPro" id="IPR016181">
    <property type="entry name" value="Acyl_CoA_acyltransferase"/>
</dbReference>
<evidence type="ECO:0000259" key="1">
    <source>
        <dbReference type="PROSITE" id="PS51186"/>
    </source>
</evidence>
<dbReference type="EMBL" id="VNHU01000008">
    <property type="protein sequence ID" value="TYP71637.1"/>
    <property type="molecule type" value="Genomic_DNA"/>
</dbReference>
<dbReference type="PANTHER" id="PTHR43792:SF1">
    <property type="entry name" value="N-ACETYLTRANSFERASE DOMAIN-CONTAINING PROTEIN"/>
    <property type="match status" value="1"/>
</dbReference>
<proteinExistence type="predicted"/>
<organism evidence="2 3">
    <name type="scientific">Aquimarina intermedia</name>
    <dbReference type="NCBI Taxonomy" id="350814"/>
    <lineage>
        <taxon>Bacteria</taxon>
        <taxon>Pseudomonadati</taxon>
        <taxon>Bacteroidota</taxon>
        <taxon>Flavobacteriia</taxon>
        <taxon>Flavobacteriales</taxon>
        <taxon>Flavobacteriaceae</taxon>
        <taxon>Aquimarina</taxon>
    </lineage>
</organism>
<sequence length="175" mass="20516">MSQYPTFETERLILRLTELEDAPFILELFNSPKWIQFIGDRNLRTIEQAEKYIAERMRAQLAHHDFSNYTVIRKEDQVKLGNCGLYDREGVDGIDIGFAFLPQYEGKGYAFEAANELKEQAFNRFQLPELHAITDKDNTGSQRLIEKLGLRFNRYITLPDETEEIMLYSLIKDIQ</sequence>
<evidence type="ECO:0000313" key="3">
    <source>
        <dbReference type="Proteomes" id="UP000324376"/>
    </source>
</evidence>
<dbReference type="InterPro" id="IPR000182">
    <property type="entry name" value="GNAT_dom"/>
</dbReference>
<accession>A0A5S5BX79</accession>
<dbReference type="InterPro" id="IPR051531">
    <property type="entry name" value="N-acetyltransferase"/>
</dbReference>
<dbReference type="Proteomes" id="UP000324376">
    <property type="component" value="Unassembled WGS sequence"/>
</dbReference>
<comment type="caution">
    <text evidence="2">The sequence shown here is derived from an EMBL/GenBank/DDBJ whole genome shotgun (WGS) entry which is preliminary data.</text>
</comment>
<dbReference type="OrthoDB" id="9798081at2"/>
<reference evidence="2 3" key="1">
    <citation type="submission" date="2019-07" db="EMBL/GenBank/DDBJ databases">
        <title>Genomic Encyclopedia of Archaeal and Bacterial Type Strains, Phase II (KMG-II): from individual species to whole genera.</title>
        <authorList>
            <person name="Goeker M."/>
        </authorList>
    </citation>
    <scope>NUCLEOTIDE SEQUENCE [LARGE SCALE GENOMIC DNA]</scope>
    <source>
        <strain evidence="2 3">DSM 17527</strain>
    </source>
</reference>
<dbReference type="PROSITE" id="PS51186">
    <property type="entry name" value="GNAT"/>
    <property type="match status" value="1"/>
</dbReference>
<dbReference type="AlphaFoldDB" id="A0A5S5BX79"/>
<feature type="domain" description="N-acetyltransferase" evidence="1">
    <location>
        <begin position="12"/>
        <end position="171"/>
    </location>
</feature>
<protein>
    <submittedName>
        <fullName evidence="2">RimJ/RimL family protein N-acetyltransferase</fullName>
    </submittedName>
</protein>
<dbReference type="PANTHER" id="PTHR43792">
    <property type="entry name" value="GNAT FAMILY, PUTATIVE (AFU_ORTHOLOGUE AFUA_3G00765)-RELATED-RELATED"/>
    <property type="match status" value="1"/>
</dbReference>
<dbReference type="Gene3D" id="3.40.630.30">
    <property type="match status" value="1"/>
</dbReference>
<dbReference type="Pfam" id="PF13302">
    <property type="entry name" value="Acetyltransf_3"/>
    <property type="match status" value="1"/>
</dbReference>
<keyword evidence="2" id="KW-0808">Transferase</keyword>
<keyword evidence="3" id="KW-1185">Reference proteome</keyword>
<dbReference type="GO" id="GO:0016747">
    <property type="term" value="F:acyltransferase activity, transferring groups other than amino-acyl groups"/>
    <property type="evidence" value="ECO:0007669"/>
    <property type="project" value="InterPro"/>
</dbReference>
<name>A0A5S5BX79_9FLAO</name>
<evidence type="ECO:0000313" key="2">
    <source>
        <dbReference type="EMBL" id="TYP71637.1"/>
    </source>
</evidence>